<proteinExistence type="predicted"/>
<keyword evidence="1" id="KW-0812">Transmembrane</keyword>
<evidence type="ECO:0000313" key="2">
    <source>
        <dbReference type="EMBL" id="ENH97465.1"/>
    </source>
</evidence>
<organism evidence="2 3">
    <name type="scientific">Gracilibacillus halophilus YIM-C55.5</name>
    <dbReference type="NCBI Taxonomy" id="1308866"/>
    <lineage>
        <taxon>Bacteria</taxon>
        <taxon>Bacillati</taxon>
        <taxon>Bacillota</taxon>
        <taxon>Bacilli</taxon>
        <taxon>Bacillales</taxon>
        <taxon>Bacillaceae</taxon>
        <taxon>Gracilibacillus</taxon>
    </lineage>
</organism>
<name>N4WSY3_9BACI</name>
<dbReference type="RefSeq" id="WP_003466464.1">
    <property type="nucleotide sequence ID" value="NZ_APML01000019.1"/>
</dbReference>
<evidence type="ECO:0008006" key="4">
    <source>
        <dbReference type="Google" id="ProtNLM"/>
    </source>
</evidence>
<evidence type="ECO:0000313" key="3">
    <source>
        <dbReference type="Proteomes" id="UP000012283"/>
    </source>
</evidence>
<comment type="caution">
    <text evidence="2">The sequence shown here is derived from an EMBL/GenBank/DDBJ whole genome shotgun (WGS) entry which is preliminary data.</text>
</comment>
<gene>
    <name evidence="2" type="ORF">J416_05623</name>
</gene>
<keyword evidence="1" id="KW-1133">Transmembrane helix</keyword>
<keyword evidence="3" id="KW-1185">Reference proteome</keyword>
<dbReference type="AlphaFoldDB" id="N4WSY3"/>
<reference evidence="2 3" key="1">
    <citation type="submission" date="2013-03" db="EMBL/GenBank/DDBJ databases">
        <title>Draft genome sequence of Gracibacillus halophilus YIM-C55.5, a moderately halophilic and thermophilic organism from the Xiaochaidamu salt lake.</title>
        <authorList>
            <person name="Sugumar T."/>
            <person name="Polireddy D.R."/>
            <person name="Antony A."/>
            <person name="Madhava Y.R."/>
            <person name="Sivakumar N."/>
        </authorList>
    </citation>
    <scope>NUCLEOTIDE SEQUENCE [LARGE SCALE GENOMIC DNA]</scope>
    <source>
        <strain evidence="2 3">YIM-C55.5</strain>
    </source>
</reference>
<feature type="transmembrane region" description="Helical" evidence="1">
    <location>
        <begin position="6"/>
        <end position="22"/>
    </location>
</feature>
<accession>N4WSY3</accession>
<dbReference type="OrthoDB" id="2355718at2"/>
<dbReference type="InterPro" id="IPR024490">
    <property type="entry name" value="DUF2759"/>
</dbReference>
<dbReference type="EMBL" id="APML01000019">
    <property type="protein sequence ID" value="ENH97465.1"/>
    <property type="molecule type" value="Genomic_DNA"/>
</dbReference>
<evidence type="ECO:0000256" key="1">
    <source>
        <dbReference type="SAM" id="Phobius"/>
    </source>
</evidence>
<keyword evidence="1" id="KW-0472">Membrane</keyword>
<dbReference type="Proteomes" id="UP000012283">
    <property type="component" value="Unassembled WGS sequence"/>
</dbReference>
<dbReference type="Pfam" id="PF10958">
    <property type="entry name" value="DUF2759"/>
    <property type="match status" value="1"/>
</dbReference>
<protein>
    <recommendedName>
        <fullName evidence="4">DUF2759 domain-containing protein</fullName>
    </recommendedName>
</protein>
<dbReference type="eggNOG" id="ENOG5033JJY">
    <property type="taxonomic scope" value="Bacteria"/>
</dbReference>
<feature type="transmembrane region" description="Helical" evidence="1">
    <location>
        <begin position="29"/>
        <end position="50"/>
    </location>
</feature>
<dbReference type="PATRIC" id="fig|1308866.3.peg.1137"/>
<sequence length="59" mass="6701">MTLGFIMLAVTIVCIIGIIREFKSQNMFGVFFSGLSTLVFGFFAIATLYWEIIRPLFES</sequence>